<organism evidence="2 3">
    <name type="scientific">Breznakia blatticola</name>
    <dbReference type="NCBI Taxonomy" id="1754012"/>
    <lineage>
        <taxon>Bacteria</taxon>
        <taxon>Bacillati</taxon>
        <taxon>Bacillota</taxon>
        <taxon>Erysipelotrichia</taxon>
        <taxon>Erysipelotrichales</taxon>
        <taxon>Erysipelotrichaceae</taxon>
        <taxon>Breznakia</taxon>
    </lineage>
</organism>
<proteinExistence type="predicted"/>
<comment type="caution">
    <text evidence="2">The sequence shown here is derived from an EMBL/GenBank/DDBJ whole genome shotgun (WGS) entry which is preliminary data.</text>
</comment>
<dbReference type="Proteomes" id="UP000294743">
    <property type="component" value="Unassembled WGS sequence"/>
</dbReference>
<dbReference type="RefSeq" id="WP_134169940.1">
    <property type="nucleotide sequence ID" value="NZ_SODD01000024.1"/>
</dbReference>
<dbReference type="EMBL" id="SODD01000024">
    <property type="protein sequence ID" value="TDW16394.1"/>
    <property type="molecule type" value="Genomic_DNA"/>
</dbReference>
<keyword evidence="1" id="KW-0175">Coiled coil</keyword>
<dbReference type="AlphaFoldDB" id="A0A4V6Q8B3"/>
<reference evidence="2 3" key="1">
    <citation type="submission" date="2019-03" db="EMBL/GenBank/DDBJ databases">
        <title>Genomic Encyclopedia of Type Strains, Phase IV (KMG-IV): sequencing the most valuable type-strain genomes for metagenomic binning, comparative biology and taxonomic classification.</title>
        <authorList>
            <person name="Goeker M."/>
        </authorList>
    </citation>
    <scope>NUCLEOTIDE SEQUENCE [LARGE SCALE GENOMIC DNA]</scope>
    <source>
        <strain evidence="2 3">DSM 28867</strain>
    </source>
</reference>
<evidence type="ECO:0000313" key="2">
    <source>
        <dbReference type="EMBL" id="TDW16394.1"/>
    </source>
</evidence>
<evidence type="ECO:0000256" key="1">
    <source>
        <dbReference type="SAM" id="Coils"/>
    </source>
</evidence>
<accession>A0A4V6Q8B3</accession>
<keyword evidence="3" id="KW-1185">Reference proteome</keyword>
<gene>
    <name evidence="2" type="ORF">EDD63_12421</name>
</gene>
<protein>
    <submittedName>
        <fullName evidence="2">Uncharacterized protein</fullName>
    </submittedName>
</protein>
<name>A0A4V6Q8B3_9FIRM</name>
<feature type="coiled-coil region" evidence="1">
    <location>
        <begin position="341"/>
        <end position="368"/>
    </location>
</feature>
<evidence type="ECO:0000313" key="3">
    <source>
        <dbReference type="Proteomes" id="UP000294743"/>
    </source>
</evidence>
<sequence>MSQYSAIEKILIALESDLLDSTLNDIEKDKLVNYNINEFIERDHISKISMPDDLRNKITNQLNQGIKLSLRLEELSQRGIKVFFSKSQKLSKEITSKFIRKNNLYFIIGNEKLLTISNPNITVSYSDFKQCTSSVIFITDRPINTLLSYADVRSAIANDRILLISDKYQAKSGIIENELKSMKMNKSRVKTVFISGSRTQNEIPEIIQESLKSIIKQNIRIVIGDSKKGVDNEIIDYLRSSPKYTNVKIYTIKQTPRVKIEPEWELETIEVDELLKRQQQQMQKDRQMAEVADWGLSIFKPIIINRYGAIEVSSGTLRNTIQLLLNNKYVKFFYVINGEMMVKNLKNINDLINTLEQYKNEKLTVSEKEEISEAKTVCKDIEPRLVKYRKISEKFSQLLKNEQKIINESKKNTKSIDQLSFFG</sequence>
<dbReference type="OrthoDB" id="9788479at2"/>